<dbReference type="AlphaFoldDB" id="A0A9P1NLG3"/>
<accession>A0A9P1NLG3</accession>
<evidence type="ECO:0000313" key="3">
    <source>
        <dbReference type="Proteomes" id="UP000007319"/>
    </source>
</evidence>
<feature type="compositionally biased region" description="Pro residues" evidence="1">
    <location>
        <begin position="61"/>
        <end position="74"/>
    </location>
</feature>
<dbReference type="Proteomes" id="UP000007319">
    <property type="component" value="Chromosome"/>
</dbReference>
<gene>
    <name evidence="2" type="ORF">AZOBR_80008</name>
</gene>
<reference evidence="2 3" key="1">
    <citation type="journal article" date="2011" name="PLoS Genet.">
        <title>Azospirillum genomes reveal transition of bacteria from aquatic to terrestrial environments.</title>
        <authorList>
            <person name="Wisniewski-Dye F."/>
            <person name="Borziak K."/>
            <person name="Khalsa-Moyers G."/>
            <person name="Alexandre G."/>
            <person name="Sukharnikov L.O."/>
            <person name="Wuichet K."/>
            <person name="Hurst G.B."/>
            <person name="McDonald W.H."/>
            <person name="Robertson J.S."/>
            <person name="Barbe V."/>
            <person name="Calteau A."/>
            <person name="Rouy Z."/>
            <person name="Mangenot S."/>
            <person name="Prigent-Combaret C."/>
            <person name="Normand P."/>
            <person name="Boyer M."/>
            <person name="Siguier P."/>
            <person name="Dessaux Y."/>
            <person name="Elmerich C."/>
            <person name="Condemine G."/>
            <person name="Krishnen G."/>
            <person name="Kennedy I."/>
            <person name="Paterson A.H."/>
            <person name="Gonzalez V."/>
            <person name="Mavingui P."/>
            <person name="Zhulin I.B."/>
        </authorList>
    </citation>
    <scope>NUCLEOTIDE SEQUENCE [LARGE SCALE GENOMIC DNA]</scope>
    <source>
        <strain evidence="2 3">Sp245</strain>
    </source>
</reference>
<name>A0A9P1NLG3_9PROT</name>
<protein>
    <submittedName>
        <fullName evidence="2">Uncharacterized protein</fullName>
    </submittedName>
</protein>
<evidence type="ECO:0000256" key="1">
    <source>
        <dbReference type="SAM" id="MobiDB-lite"/>
    </source>
</evidence>
<dbReference type="KEGG" id="abs:AZOBR_80008"/>
<feature type="compositionally biased region" description="Low complexity" evidence="1">
    <location>
        <begin position="34"/>
        <end position="48"/>
    </location>
</feature>
<sequence length="107" mass="12017">MERGQRHRLPRSDREGRQPDGRHLLLLIRLTEVPGAPSFPARPFPFSGRQERPSHGRTGIPPQPIRPPAGPARDPPAHRHRPRRRGRIQRLSCPHPTGDAALHDAGL</sequence>
<proteinExistence type="predicted"/>
<feature type="compositionally biased region" description="Basic residues" evidence="1">
    <location>
        <begin position="78"/>
        <end position="88"/>
    </location>
</feature>
<dbReference type="EMBL" id="HE577327">
    <property type="protein sequence ID" value="CCC97586.1"/>
    <property type="molecule type" value="Genomic_DNA"/>
</dbReference>
<evidence type="ECO:0000313" key="2">
    <source>
        <dbReference type="EMBL" id="CCC97586.1"/>
    </source>
</evidence>
<keyword evidence="3" id="KW-1185">Reference proteome</keyword>
<feature type="region of interest" description="Disordered" evidence="1">
    <location>
        <begin position="1"/>
        <end position="107"/>
    </location>
</feature>
<organism evidence="2 3">
    <name type="scientific">Azospirillum baldaniorum</name>
    <dbReference type="NCBI Taxonomy" id="1064539"/>
    <lineage>
        <taxon>Bacteria</taxon>
        <taxon>Pseudomonadati</taxon>
        <taxon>Pseudomonadota</taxon>
        <taxon>Alphaproteobacteria</taxon>
        <taxon>Rhodospirillales</taxon>
        <taxon>Azospirillaceae</taxon>
        <taxon>Azospirillum</taxon>
    </lineage>
</organism>
<feature type="compositionally biased region" description="Basic and acidic residues" evidence="1">
    <location>
        <begin position="1"/>
        <end position="23"/>
    </location>
</feature>